<protein>
    <submittedName>
        <fullName evidence="3">Uncharacterized protein</fullName>
    </submittedName>
</protein>
<keyword evidence="2" id="KW-1133">Transmembrane helix</keyword>
<proteinExistence type="predicted"/>
<dbReference type="Proteomes" id="UP000651977">
    <property type="component" value="Unassembled WGS sequence"/>
</dbReference>
<feature type="compositionally biased region" description="Polar residues" evidence="1">
    <location>
        <begin position="90"/>
        <end position="105"/>
    </location>
</feature>
<keyword evidence="2" id="KW-0812">Transmembrane</keyword>
<feature type="transmembrane region" description="Helical" evidence="2">
    <location>
        <begin position="21"/>
        <end position="40"/>
    </location>
</feature>
<evidence type="ECO:0000256" key="2">
    <source>
        <dbReference type="SAM" id="Phobius"/>
    </source>
</evidence>
<sequence length="105" mass="11831">MHKSDKVLESNDNHSHLILGSVMKLFIVGLFISFSSIWPAKATASIINTAQQEHIAIAMSLLAIAIFLLWLVRGIKRALNKPRRQAVPQHWQQSSERPAPQKQQP</sequence>
<evidence type="ECO:0000256" key="1">
    <source>
        <dbReference type="SAM" id="MobiDB-lite"/>
    </source>
</evidence>
<evidence type="ECO:0000313" key="4">
    <source>
        <dbReference type="Proteomes" id="UP000651977"/>
    </source>
</evidence>
<dbReference type="EMBL" id="BMDY01000012">
    <property type="protein sequence ID" value="GGB08128.1"/>
    <property type="molecule type" value="Genomic_DNA"/>
</dbReference>
<accession>A0ABQ1I320</accession>
<keyword evidence="2" id="KW-0472">Membrane</keyword>
<feature type="transmembrane region" description="Helical" evidence="2">
    <location>
        <begin position="55"/>
        <end position="75"/>
    </location>
</feature>
<comment type="caution">
    <text evidence="3">The sequence shown here is derived from an EMBL/GenBank/DDBJ whole genome shotgun (WGS) entry which is preliminary data.</text>
</comment>
<keyword evidence="4" id="KW-1185">Reference proteome</keyword>
<name>A0ABQ1I320_9ALTE</name>
<evidence type="ECO:0000313" key="3">
    <source>
        <dbReference type="EMBL" id="GGB08128.1"/>
    </source>
</evidence>
<feature type="region of interest" description="Disordered" evidence="1">
    <location>
        <begin position="83"/>
        <end position="105"/>
    </location>
</feature>
<gene>
    <name evidence="3" type="ORF">GCM10007414_21910</name>
</gene>
<organism evidence="3 4">
    <name type="scientific">Agarivorans gilvus</name>
    <dbReference type="NCBI Taxonomy" id="680279"/>
    <lineage>
        <taxon>Bacteria</taxon>
        <taxon>Pseudomonadati</taxon>
        <taxon>Pseudomonadota</taxon>
        <taxon>Gammaproteobacteria</taxon>
        <taxon>Alteromonadales</taxon>
        <taxon>Alteromonadaceae</taxon>
        <taxon>Agarivorans</taxon>
    </lineage>
</organism>
<reference evidence="4" key="1">
    <citation type="journal article" date="2019" name="Int. J. Syst. Evol. Microbiol.">
        <title>The Global Catalogue of Microorganisms (GCM) 10K type strain sequencing project: providing services to taxonomists for standard genome sequencing and annotation.</title>
        <authorList>
            <consortium name="The Broad Institute Genomics Platform"/>
            <consortium name="The Broad Institute Genome Sequencing Center for Infectious Disease"/>
            <person name="Wu L."/>
            <person name="Ma J."/>
        </authorList>
    </citation>
    <scope>NUCLEOTIDE SEQUENCE [LARGE SCALE GENOMIC DNA]</scope>
    <source>
        <strain evidence="4">CGMCC 1.10131</strain>
    </source>
</reference>